<accession>G2YKC2</accession>
<proteinExistence type="predicted"/>
<dbReference type="AlphaFoldDB" id="G2YKC2"/>
<gene>
    <name evidence="1" type="ORF">BofuT4_uP082290.1</name>
</gene>
<protein>
    <submittedName>
        <fullName evidence="1">Uncharacterized protein</fullName>
    </submittedName>
</protein>
<dbReference type="EMBL" id="FQ790340">
    <property type="protein sequence ID" value="CCD52070.1"/>
    <property type="molecule type" value="Genomic_DNA"/>
</dbReference>
<evidence type="ECO:0000313" key="2">
    <source>
        <dbReference type="Proteomes" id="UP000008177"/>
    </source>
</evidence>
<name>G2YKC2_BOTF4</name>
<reference evidence="2" key="1">
    <citation type="journal article" date="2011" name="PLoS Genet.">
        <title>Genomic analysis of the necrotrophic fungal pathogens Sclerotinia sclerotiorum and Botrytis cinerea.</title>
        <authorList>
            <person name="Amselem J."/>
            <person name="Cuomo C.A."/>
            <person name="van Kan J.A."/>
            <person name="Viaud M."/>
            <person name="Benito E.P."/>
            <person name="Couloux A."/>
            <person name="Coutinho P.M."/>
            <person name="de Vries R.P."/>
            <person name="Dyer P.S."/>
            <person name="Fillinger S."/>
            <person name="Fournier E."/>
            <person name="Gout L."/>
            <person name="Hahn M."/>
            <person name="Kohn L."/>
            <person name="Lapalu N."/>
            <person name="Plummer K.M."/>
            <person name="Pradier J.M."/>
            <person name="Quevillon E."/>
            <person name="Sharon A."/>
            <person name="Simon A."/>
            <person name="ten Have A."/>
            <person name="Tudzynski B."/>
            <person name="Tudzynski P."/>
            <person name="Wincker P."/>
            <person name="Andrew M."/>
            <person name="Anthouard V."/>
            <person name="Beever R.E."/>
            <person name="Beffa R."/>
            <person name="Benoit I."/>
            <person name="Bouzid O."/>
            <person name="Brault B."/>
            <person name="Chen Z."/>
            <person name="Choquer M."/>
            <person name="Collemare J."/>
            <person name="Cotton P."/>
            <person name="Danchin E.G."/>
            <person name="Da Silva C."/>
            <person name="Gautier A."/>
            <person name="Giraud C."/>
            <person name="Giraud T."/>
            <person name="Gonzalez C."/>
            <person name="Grossetete S."/>
            <person name="Guldener U."/>
            <person name="Henrissat B."/>
            <person name="Howlett B.J."/>
            <person name="Kodira C."/>
            <person name="Kretschmer M."/>
            <person name="Lappartient A."/>
            <person name="Leroch M."/>
            <person name="Levis C."/>
            <person name="Mauceli E."/>
            <person name="Neuveglise C."/>
            <person name="Oeser B."/>
            <person name="Pearson M."/>
            <person name="Poulain J."/>
            <person name="Poussereau N."/>
            <person name="Quesneville H."/>
            <person name="Rascle C."/>
            <person name="Schumacher J."/>
            <person name="Segurens B."/>
            <person name="Sexton A."/>
            <person name="Silva E."/>
            <person name="Sirven C."/>
            <person name="Soanes D.M."/>
            <person name="Talbot N.J."/>
            <person name="Templeton M."/>
            <person name="Yandava C."/>
            <person name="Yarden O."/>
            <person name="Zeng Q."/>
            <person name="Rollins J.A."/>
            <person name="Lebrun M.H."/>
            <person name="Dickman M."/>
        </authorList>
    </citation>
    <scope>NUCLEOTIDE SEQUENCE [LARGE SCALE GENOMIC DNA]</scope>
    <source>
        <strain evidence="2">T4</strain>
    </source>
</reference>
<organism evidence="1 2">
    <name type="scientific">Botryotinia fuckeliana (strain T4)</name>
    <name type="common">Noble rot fungus</name>
    <name type="synonym">Botrytis cinerea</name>
    <dbReference type="NCBI Taxonomy" id="999810"/>
    <lineage>
        <taxon>Eukaryota</taxon>
        <taxon>Fungi</taxon>
        <taxon>Dikarya</taxon>
        <taxon>Ascomycota</taxon>
        <taxon>Pezizomycotina</taxon>
        <taxon>Leotiomycetes</taxon>
        <taxon>Helotiales</taxon>
        <taxon>Sclerotiniaceae</taxon>
        <taxon>Botrytis</taxon>
    </lineage>
</organism>
<dbReference type="InParanoid" id="G2YKC2"/>
<sequence>MRYRLFEGQTIRFKDMLSSKGDFPCKTRKFSCDINAMQTTMRASIISGKDYEQSLTINRAHVFQGSDIDENDAIFSCEQFA</sequence>
<dbReference type="Proteomes" id="UP000008177">
    <property type="component" value="Unplaced contigs"/>
</dbReference>
<dbReference type="HOGENOM" id="CLU_2573625_0_0_1"/>
<evidence type="ECO:0000313" key="1">
    <source>
        <dbReference type="EMBL" id="CCD52070.1"/>
    </source>
</evidence>